<feature type="domain" description="Serine aminopeptidase S33" evidence="1">
    <location>
        <begin position="51"/>
        <end position="155"/>
    </location>
</feature>
<accession>A0A0C1YMU1</accession>
<dbReference type="InterPro" id="IPR022742">
    <property type="entry name" value="Hydrolase_4"/>
</dbReference>
<dbReference type="PANTHER" id="PTHR22946">
    <property type="entry name" value="DIENELACTONE HYDROLASE DOMAIN-CONTAINING PROTEIN-RELATED"/>
    <property type="match status" value="1"/>
</dbReference>
<proteinExistence type="predicted"/>
<dbReference type="OrthoDB" id="8525674at2"/>
<keyword evidence="3" id="KW-1185">Reference proteome</keyword>
<dbReference type="STRING" id="709839.TSA66_15245"/>
<dbReference type="NCBIfam" id="TIGR03101">
    <property type="entry name" value="hydr2_PEP"/>
    <property type="match status" value="1"/>
</dbReference>
<organism evidence="2 3">
    <name type="scientific">Noviherbaspirillum autotrophicum</name>
    <dbReference type="NCBI Taxonomy" id="709839"/>
    <lineage>
        <taxon>Bacteria</taxon>
        <taxon>Pseudomonadati</taxon>
        <taxon>Pseudomonadota</taxon>
        <taxon>Betaproteobacteria</taxon>
        <taxon>Burkholderiales</taxon>
        <taxon>Oxalobacteraceae</taxon>
        <taxon>Noviherbaspirillum</taxon>
    </lineage>
</organism>
<dbReference type="AlphaFoldDB" id="A0A0C1YMU1"/>
<dbReference type="Pfam" id="PF12146">
    <property type="entry name" value="Hydrolase_4"/>
    <property type="match status" value="1"/>
</dbReference>
<sequence>MSALQVPARPFFLDASPGRRFVLFHAPAPQTECRGAIIYVPPFGEEMNMSRRMAAQQARAFTAIGFAVLQIDLFGCGDSSGDLRDAQWEIWKQDLVHAIAWVRHHASSRIILWGLRLGATLAIELARSSPYPVEGCIAWQPIISGEQYVTQLLRMRQAADMVATEALEGGTVQTLRTALKEGKIVEVGGYELPPALVADFDHIDLGTLDGLPCPVHWLEMTRSENASIPAARMDTVNAWIDRGIDVRVQSIAGPSFWGTREVVECPALISTSVQLLREAIA</sequence>
<comment type="caution">
    <text evidence="2">The sequence shown here is derived from an EMBL/GenBank/DDBJ whole genome shotgun (WGS) entry which is preliminary data.</text>
</comment>
<dbReference type="Proteomes" id="UP000031572">
    <property type="component" value="Unassembled WGS sequence"/>
</dbReference>
<dbReference type="InterPro" id="IPR017532">
    <property type="entry name" value="Hydrolase-2_PEP"/>
</dbReference>
<dbReference type="InterPro" id="IPR029058">
    <property type="entry name" value="AB_hydrolase_fold"/>
</dbReference>
<dbReference type="SUPFAM" id="SSF53474">
    <property type="entry name" value="alpha/beta-Hydrolases"/>
    <property type="match status" value="1"/>
</dbReference>
<name>A0A0C1YMU1_9BURK</name>
<dbReference type="Gene3D" id="3.40.50.1820">
    <property type="entry name" value="alpha/beta hydrolase"/>
    <property type="match status" value="1"/>
</dbReference>
<evidence type="ECO:0000259" key="1">
    <source>
        <dbReference type="Pfam" id="PF12146"/>
    </source>
</evidence>
<protein>
    <recommendedName>
        <fullName evidence="1">Serine aminopeptidase S33 domain-containing protein</fullName>
    </recommendedName>
</protein>
<dbReference type="EMBL" id="JWJG01000028">
    <property type="protein sequence ID" value="KIF81847.1"/>
    <property type="molecule type" value="Genomic_DNA"/>
</dbReference>
<evidence type="ECO:0000313" key="2">
    <source>
        <dbReference type="EMBL" id="KIF81847.1"/>
    </source>
</evidence>
<reference evidence="2 3" key="1">
    <citation type="submission" date="2014-12" db="EMBL/GenBank/DDBJ databases">
        <title>Denitrispirillum autotrophicum gen. nov., sp. nov., Denitrifying, Facultatively Autotrophic Bacteria Isolated from Rice Paddy Soil.</title>
        <authorList>
            <person name="Ishii S."/>
            <person name="Ashida N."/>
            <person name="Ohno H."/>
            <person name="Otsuka S."/>
            <person name="Yokota A."/>
            <person name="Senoo K."/>
        </authorList>
    </citation>
    <scope>NUCLEOTIDE SEQUENCE [LARGE SCALE GENOMIC DNA]</scope>
    <source>
        <strain evidence="2 3">TSA66</strain>
    </source>
</reference>
<gene>
    <name evidence="2" type="ORF">TSA66_15245</name>
</gene>
<dbReference type="InterPro" id="IPR050261">
    <property type="entry name" value="FrsA_esterase"/>
</dbReference>
<evidence type="ECO:0000313" key="3">
    <source>
        <dbReference type="Proteomes" id="UP000031572"/>
    </source>
</evidence>